<feature type="transmembrane region" description="Helical" evidence="7">
    <location>
        <begin position="100"/>
        <end position="118"/>
    </location>
</feature>
<keyword evidence="5 7" id="KW-1133">Transmembrane helix</keyword>
<protein>
    <submittedName>
        <fullName evidence="9">Rhomboid family intramembrane serine protease</fullName>
    </submittedName>
</protein>
<keyword evidence="6 7" id="KW-0472">Membrane</keyword>
<keyword evidence="3 7" id="KW-0812">Transmembrane</keyword>
<feature type="transmembrane region" description="Helical" evidence="7">
    <location>
        <begin position="68"/>
        <end position="88"/>
    </location>
</feature>
<dbReference type="InterPro" id="IPR050925">
    <property type="entry name" value="Rhomboid_protease_S54"/>
</dbReference>
<comment type="similarity">
    <text evidence="2">Belongs to the peptidase S54 family.</text>
</comment>
<reference evidence="9" key="1">
    <citation type="journal article" date="2020" name="mSystems">
        <title>Genome- and Community-Level Interaction Insights into Carbon Utilization and Element Cycling Functions of Hydrothermarchaeota in Hydrothermal Sediment.</title>
        <authorList>
            <person name="Zhou Z."/>
            <person name="Liu Y."/>
            <person name="Xu W."/>
            <person name="Pan J."/>
            <person name="Luo Z.H."/>
            <person name="Li M."/>
        </authorList>
    </citation>
    <scope>NUCLEOTIDE SEQUENCE [LARGE SCALE GENOMIC DNA]</scope>
    <source>
        <strain evidence="9">SpSt-479</strain>
    </source>
</reference>
<evidence type="ECO:0000256" key="3">
    <source>
        <dbReference type="ARBA" id="ARBA00022692"/>
    </source>
</evidence>
<accession>A0A7V2ZLK6</accession>
<comment type="subcellular location">
    <subcellularLocation>
        <location evidence="1">Membrane</location>
        <topology evidence="1">Multi-pass membrane protein</topology>
    </subcellularLocation>
</comment>
<dbReference type="EMBL" id="DSUJ01000010">
    <property type="protein sequence ID" value="HFI92196.1"/>
    <property type="molecule type" value="Genomic_DNA"/>
</dbReference>
<feature type="transmembrane region" description="Helical" evidence="7">
    <location>
        <begin position="124"/>
        <end position="143"/>
    </location>
</feature>
<feature type="transmembrane region" description="Helical" evidence="7">
    <location>
        <begin position="195"/>
        <end position="215"/>
    </location>
</feature>
<feature type="transmembrane region" description="Helical" evidence="7">
    <location>
        <begin position="155"/>
        <end position="175"/>
    </location>
</feature>
<evidence type="ECO:0000256" key="7">
    <source>
        <dbReference type="SAM" id="Phobius"/>
    </source>
</evidence>
<organism evidence="9">
    <name type="scientific">Ignavibacterium album</name>
    <dbReference type="NCBI Taxonomy" id="591197"/>
    <lineage>
        <taxon>Bacteria</taxon>
        <taxon>Pseudomonadati</taxon>
        <taxon>Ignavibacteriota</taxon>
        <taxon>Ignavibacteria</taxon>
        <taxon>Ignavibacteriales</taxon>
        <taxon>Ignavibacteriaceae</taxon>
        <taxon>Ignavibacterium</taxon>
    </lineage>
</organism>
<gene>
    <name evidence="9" type="ORF">ENS31_11830</name>
</gene>
<evidence type="ECO:0000256" key="1">
    <source>
        <dbReference type="ARBA" id="ARBA00004141"/>
    </source>
</evidence>
<evidence type="ECO:0000256" key="4">
    <source>
        <dbReference type="ARBA" id="ARBA00022801"/>
    </source>
</evidence>
<dbReference type="SUPFAM" id="SSF144091">
    <property type="entry name" value="Rhomboid-like"/>
    <property type="match status" value="1"/>
</dbReference>
<dbReference type="GO" id="GO:0004252">
    <property type="term" value="F:serine-type endopeptidase activity"/>
    <property type="evidence" value="ECO:0007669"/>
    <property type="project" value="InterPro"/>
</dbReference>
<dbReference type="GO" id="GO:0006508">
    <property type="term" value="P:proteolysis"/>
    <property type="evidence" value="ECO:0007669"/>
    <property type="project" value="UniProtKB-KW"/>
</dbReference>
<proteinExistence type="inferred from homology"/>
<keyword evidence="4" id="KW-0378">Hydrolase</keyword>
<dbReference type="Gene3D" id="1.20.1540.10">
    <property type="entry name" value="Rhomboid-like"/>
    <property type="match status" value="1"/>
</dbReference>
<dbReference type="AlphaFoldDB" id="A0A7V2ZLK6"/>
<feature type="transmembrane region" description="Helical" evidence="7">
    <location>
        <begin position="15"/>
        <end position="35"/>
    </location>
</feature>
<dbReference type="Pfam" id="PF01694">
    <property type="entry name" value="Rhomboid"/>
    <property type="match status" value="1"/>
</dbReference>
<keyword evidence="9" id="KW-0645">Protease</keyword>
<feature type="domain" description="Peptidase S54 rhomboid" evidence="8">
    <location>
        <begin position="60"/>
        <end position="215"/>
    </location>
</feature>
<dbReference type="PANTHER" id="PTHR43731">
    <property type="entry name" value="RHOMBOID PROTEASE"/>
    <property type="match status" value="1"/>
</dbReference>
<evidence type="ECO:0000259" key="8">
    <source>
        <dbReference type="Pfam" id="PF01694"/>
    </source>
</evidence>
<evidence type="ECO:0000313" key="9">
    <source>
        <dbReference type="EMBL" id="HFI92196.1"/>
    </source>
</evidence>
<evidence type="ECO:0000256" key="5">
    <source>
        <dbReference type="ARBA" id="ARBA00022989"/>
    </source>
</evidence>
<dbReference type="PANTHER" id="PTHR43731:SF14">
    <property type="entry name" value="PRESENILIN-ASSOCIATED RHOMBOID-LIKE PROTEIN, MITOCHONDRIAL"/>
    <property type="match status" value="1"/>
</dbReference>
<dbReference type="RefSeq" id="WP_304146503.1">
    <property type="nucleotide sequence ID" value="NZ_JAOAIE010000088.1"/>
</dbReference>
<dbReference type="FunFam" id="1.20.1540.10:FF:000027">
    <property type="entry name" value="Rhomboid family intramembrane serine protease"/>
    <property type="match status" value="1"/>
</dbReference>
<evidence type="ECO:0000256" key="6">
    <source>
        <dbReference type="ARBA" id="ARBA00023136"/>
    </source>
</evidence>
<name>A0A7V2ZLK6_9BACT</name>
<dbReference type="InterPro" id="IPR022764">
    <property type="entry name" value="Peptidase_S54_rhomboid_dom"/>
</dbReference>
<sequence>MIPLADNIPHRRFPIINWSLIILNVFIFFFTLSLGEDAQEFVQLFGVIPYRFINDFDSFEVGTIFSSMFLHGGWAHIFGNMIALYIFGDNVEDRLGSFRYLFFYLMTGVAASLTHIYLNQNSVIPTIGASGAISGVMAAYLLLYPTARVITVFPILFFPYIIELPAIVYTGMWFITQFFSGVLSIVSDVQAFGGVAYWAHIGGFVSGVILLPILLTKKYKRRKYIDEYYPW</sequence>
<comment type="caution">
    <text evidence="9">The sequence shown here is derived from an EMBL/GenBank/DDBJ whole genome shotgun (WGS) entry which is preliminary data.</text>
</comment>
<dbReference type="GO" id="GO:0016020">
    <property type="term" value="C:membrane"/>
    <property type="evidence" value="ECO:0007669"/>
    <property type="project" value="UniProtKB-SubCell"/>
</dbReference>
<evidence type="ECO:0000256" key="2">
    <source>
        <dbReference type="ARBA" id="ARBA00009045"/>
    </source>
</evidence>
<dbReference type="InterPro" id="IPR035952">
    <property type="entry name" value="Rhomboid-like_sf"/>
</dbReference>